<evidence type="ECO:0000256" key="2">
    <source>
        <dbReference type="ARBA" id="ARBA00022989"/>
    </source>
</evidence>
<dbReference type="Proteomes" id="UP000000445">
    <property type="component" value="Chromosome"/>
</dbReference>
<dbReference type="HOGENOM" id="CLU_677771_0_0_0"/>
<keyword evidence="2 4" id="KW-1133">Transmembrane helix</keyword>
<dbReference type="PROSITE" id="PS50850">
    <property type="entry name" value="MFS"/>
    <property type="match status" value="1"/>
</dbReference>
<dbReference type="PANTHER" id="PTHR43129:SF1">
    <property type="entry name" value="FOSMIDOMYCIN RESISTANCE PROTEIN"/>
    <property type="match status" value="1"/>
</dbReference>
<feature type="transmembrane region" description="Helical" evidence="4">
    <location>
        <begin position="161"/>
        <end position="180"/>
    </location>
</feature>
<reference evidence="6 7" key="1">
    <citation type="journal article" date="2009" name="Biosci. Biotechnol. Biochem.">
        <title>WeGAS: a web-based microbial genome annotation system.</title>
        <authorList>
            <person name="Lee D."/>
            <person name="Seo H."/>
            <person name="Park C."/>
            <person name="Park K."/>
        </authorList>
    </citation>
    <scope>NUCLEOTIDE SEQUENCE [LARGE SCALE GENOMIC DNA]</scope>
    <source>
        <strain evidence="7">ATCC 49049 / DSM 4359 / NBRC 107923 / NS-E</strain>
    </source>
</reference>
<dbReference type="PANTHER" id="PTHR43129">
    <property type="entry name" value="FOSMIDOMYCIN RESISTANCE PROTEIN"/>
    <property type="match status" value="1"/>
</dbReference>
<feature type="transmembrane region" description="Helical" evidence="4">
    <location>
        <begin position="305"/>
        <end position="328"/>
    </location>
</feature>
<dbReference type="InterPro" id="IPR020846">
    <property type="entry name" value="MFS_dom"/>
</dbReference>
<feature type="transmembrane region" description="Helical" evidence="4">
    <location>
        <begin position="98"/>
        <end position="120"/>
    </location>
</feature>
<dbReference type="AlphaFoldDB" id="B9K9W3"/>
<evidence type="ECO:0000313" key="6">
    <source>
        <dbReference type="EMBL" id="ACM23746.1"/>
    </source>
</evidence>
<keyword evidence="7" id="KW-1185">Reference proteome</keyword>
<dbReference type="SUPFAM" id="SSF103473">
    <property type="entry name" value="MFS general substrate transporter"/>
    <property type="match status" value="1"/>
</dbReference>
<feature type="transmembrane region" description="Helical" evidence="4">
    <location>
        <begin position="208"/>
        <end position="227"/>
    </location>
</feature>
<evidence type="ECO:0000256" key="3">
    <source>
        <dbReference type="ARBA" id="ARBA00023136"/>
    </source>
</evidence>
<feature type="domain" description="Major facilitator superfamily (MFS) profile" evidence="5">
    <location>
        <begin position="7"/>
        <end position="395"/>
    </location>
</feature>
<feature type="transmembrane region" description="Helical" evidence="4">
    <location>
        <begin position="74"/>
        <end position="92"/>
    </location>
</feature>
<organism evidence="6 7">
    <name type="scientific">Thermotoga neapolitana (strain ATCC 49049 / DSM 4359 / NBRC 107923 / NS-E)</name>
    <dbReference type="NCBI Taxonomy" id="309803"/>
    <lineage>
        <taxon>Bacteria</taxon>
        <taxon>Thermotogati</taxon>
        <taxon>Thermotogota</taxon>
        <taxon>Thermotogae</taxon>
        <taxon>Thermotogales</taxon>
        <taxon>Thermotogaceae</taxon>
        <taxon>Thermotoga</taxon>
    </lineage>
</organism>
<feature type="transmembrane region" description="Helical" evidence="4">
    <location>
        <begin position="369"/>
        <end position="390"/>
    </location>
</feature>
<feature type="transmembrane region" description="Helical" evidence="4">
    <location>
        <begin position="132"/>
        <end position="155"/>
    </location>
</feature>
<dbReference type="eggNOG" id="COG2814">
    <property type="taxonomic scope" value="Bacteria"/>
</dbReference>
<feature type="transmembrane region" description="Helical" evidence="4">
    <location>
        <begin position="43"/>
        <end position="62"/>
    </location>
</feature>
<feature type="transmembrane region" description="Helical" evidence="4">
    <location>
        <begin position="340"/>
        <end position="363"/>
    </location>
</feature>
<feature type="transmembrane region" description="Helical" evidence="4">
    <location>
        <begin position="247"/>
        <end position="269"/>
    </location>
</feature>
<dbReference type="STRING" id="309803.CTN_1570"/>
<dbReference type="Pfam" id="PF07690">
    <property type="entry name" value="MFS_1"/>
    <property type="match status" value="1"/>
</dbReference>
<dbReference type="EMBL" id="CP000916">
    <property type="protein sequence ID" value="ACM23746.1"/>
    <property type="molecule type" value="Genomic_DNA"/>
</dbReference>
<dbReference type="Gene3D" id="1.20.1250.20">
    <property type="entry name" value="MFS general substrate transporter like domains"/>
    <property type="match status" value="2"/>
</dbReference>
<protein>
    <submittedName>
        <fullName evidence="6">Major facilitator superfamily MFS_1</fullName>
    </submittedName>
</protein>
<keyword evidence="1 4" id="KW-0812">Transmembrane</keyword>
<gene>
    <name evidence="6" type="ordered locus">CTN_1570</name>
</gene>
<accession>B9K9W3</accession>
<dbReference type="GO" id="GO:0005886">
    <property type="term" value="C:plasma membrane"/>
    <property type="evidence" value="ECO:0007669"/>
    <property type="project" value="TreeGrafter"/>
</dbReference>
<dbReference type="GO" id="GO:0022857">
    <property type="term" value="F:transmembrane transporter activity"/>
    <property type="evidence" value="ECO:0007669"/>
    <property type="project" value="InterPro"/>
</dbReference>
<proteinExistence type="predicted"/>
<evidence type="ECO:0000259" key="5">
    <source>
        <dbReference type="PROSITE" id="PS50850"/>
    </source>
</evidence>
<dbReference type="KEGG" id="tna:CTN_1570"/>
<evidence type="ECO:0000313" key="7">
    <source>
        <dbReference type="Proteomes" id="UP000000445"/>
    </source>
</evidence>
<dbReference type="InterPro" id="IPR011701">
    <property type="entry name" value="MFS"/>
</dbReference>
<keyword evidence="3 4" id="KW-0472">Membrane</keyword>
<evidence type="ECO:0000256" key="1">
    <source>
        <dbReference type="ARBA" id="ARBA00022692"/>
    </source>
</evidence>
<name>B9K9W3_THENN</name>
<evidence type="ECO:0000256" key="4">
    <source>
        <dbReference type="SAM" id="Phobius"/>
    </source>
</evidence>
<feature type="transmembrane region" description="Helical" evidence="4">
    <location>
        <begin position="281"/>
        <end position="299"/>
    </location>
</feature>
<sequence>MMERTGILLGICLGLTSFSILQGSVFGAVLPSIVEEFGVDWSIIGVAMSVWTVISALSPMLFGRFVHRLYPMNSMALVMMMLSIPTILVAFVKDFFSLNVVKIVGSLAVPFSYPLAAKVVEMYVDSRKRGIATAIYNTGSMIGLALGYAVVALAGGYWKRSMITGGFLGVIYVPVAYILWKSLLESKVQRKPEWNDSQKRSHVSFKRVFSIILWLSFGHFSAVYTWNLMFNWLSTFLVREIQLGYSFIALVLGIMAVVSSVMEVFVGLWSDRVRGMRGRLIPLYTGLFPSAFLLILSTLSTNPLLTSILVGFSILFWRLSTPSFWAIFGDLIPQEHFEKASSIYVGAVLLSGIASSIMNGYIVSLTGSMKYAILLSAFILILSPIFFTVAGKVGTRISGAWIHL</sequence>
<dbReference type="InterPro" id="IPR036259">
    <property type="entry name" value="MFS_trans_sf"/>
</dbReference>